<dbReference type="Gene3D" id="3.30.450.20">
    <property type="entry name" value="PAS domain"/>
    <property type="match status" value="1"/>
</dbReference>
<accession>A0A396SU04</accession>
<dbReference type="PANTHER" id="PTHR43547:SF2">
    <property type="entry name" value="HYBRID SIGNAL TRANSDUCTION HISTIDINE KINASE C"/>
    <property type="match status" value="1"/>
</dbReference>
<dbReference type="CDD" id="cd06225">
    <property type="entry name" value="HAMP"/>
    <property type="match status" value="1"/>
</dbReference>
<dbReference type="RefSeq" id="WP_118874981.1">
    <property type="nucleotide sequence ID" value="NZ_QWEI01000001.1"/>
</dbReference>
<sequence length="961" mass="110256">MEIIRNINHSLARKVLALMSICLFFFAIGCGSIFYYQHKMQDEYIQQQSIIKEKQQITNTLFSLFNSDFLIMQDSIAFKVPASMEDVLKTETVVKQNLEELNRLIGTEEEELIYQEFDGFTSYYFATLIPLIMNEYEKNQDPSIDLHDNSVTYKVKEFLEQNRFYENLLEEKLTDLSEELAEKQSIAQKAIIIFSIFVLILSILVIQRILASIGKPLANFTFAANEIAAGRDAMIEIDENRQDELGVLSVAFKKMMNTIQDKEQSLVAHNEELIAQQEELQAQQEALLDQQSELQNALATLTDKDQKLMRRNQLIKHISTSLNKTEVLQSIIENMCKITESDKGIFSSVLDDAIASYGISDFGVEQFRNNMDNDGLIHRLNNEKKPFTVKRLQHPIEKGYHETSNYSFDLYLPIISSSYLAGVIVLSRYGDPYSENELSEYETLVKQVAIYLEKISLFEQSENDRRLNQDIINTVQEGIQLIDTEHNIIQINKPLSEIFEWSETPERIIGLPWGQWSHIMAGQIQEQEFIQNLENLIQSSFLSPDEEHSFIYRKNNSNQVIEVYCRTIKYCNEHIGTLLVHRNITKEYELSQMKSEFVSTVSHELRTPLASVLGFTELLLTKELKPERKIKYLQTIYNESKRLTALINDFLDIQRMESGKQTYEKNFIDITSILKNVIELQEVNTSLHEIKLSIELEETIILGDKNKIKQVFTNLLSNAIKYSPEGGNILIRIYGDNQNVSIDIKDEGLGIPEDSIPNLFQQFYRVDNSDRRKIGGTGLGLAIVQEIAKAHGGKVTVSSEYGKGSTFTTQFPKTSMKANKDSVNDKETSMLNYSIMVIEDDLSLAELLNHELQESGFHVNFQNSGQKALEQMRKETPDAIVLDIMLSDEIDGWTIMKQMKETKKLANIPIFVSTALEEKERGFSLGAQDYLIKPYKPSHLSELIKQTLKSNEKNGQILMPH</sequence>
<feature type="domain" description="Response regulatory" evidence="16">
    <location>
        <begin position="834"/>
        <end position="948"/>
    </location>
</feature>
<dbReference type="InterPro" id="IPR036890">
    <property type="entry name" value="HATPase_C_sf"/>
</dbReference>
<keyword evidence="4" id="KW-1003">Cell membrane</keyword>
<dbReference type="Gene3D" id="3.30.565.10">
    <property type="entry name" value="Histidine kinase-like ATPase, C-terminal domain"/>
    <property type="match status" value="1"/>
</dbReference>
<dbReference type="Gene3D" id="3.30.450.40">
    <property type="match status" value="1"/>
</dbReference>
<evidence type="ECO:0000256" key="3">
    <source>
        <dbReference type="ARBA" id="ARBA00012438"/>
    </source>
</evidence>
<evidence type="ECO:0000256" key="10">
    <source>
        <dbReference type="ARBA" id="ARBA00023012"/>
    </source>
</evidence>
<keyword evidence="6" id="KW-0808">Transferase</keyword>
<comment type="catalytic activity">
    <reaction evidence="1">
        <text>ATP + protein L-histidine = ADP + protein N-phospho-L-histidine.</text>
        <dbReference type="EC" id="2.7.13.3"/>
    </reaction>
</comment>
<dbReference type="SUPFAM" id="SSF55874">
    <property type="entry name" value="ATPase domain of HSP90 chaperone/DNA topoisomerase II/histidine kinase"/>
    <property type="match status" value="1"/>
</dbReference>
<dbReference type="CDD" id="cd17574">
    <property type="entry name" value="REC_OmpR"/>
    <property type="match status" value="1"/>
</dbReference>
<evidence type="ECO:0000256" key="13">
    <source>
        <dbReference type="SAM" id="Coils"/>
    </source>
</evidence>
<gene>
    <name evidence="18" type="ORF">D1B33_03750</name>
</gene>
<evidence type="ECO:0000256" key="14">
    <source>
        <dbReference type="SAM" id="Phobius"/>
    </source>
</evidence>
<evidence type="ECO:0000256" key="7">
    <source>
        <dbReference type="ARBA" id="ARBA00022741"/>
    </source>
</evidence>
<dbReference type="SUPFAM" id="SSF55781">
    <property type="entry name" value="GAF domain-like"/>
    <property type="match status" value="1"/>
</dbReference>
<dbReference type="SUPFAM" id="SSF55785">
    <property type="entry name" value="PYP-like sensor domain (PAS domain)"/>
    <property type="match status" value="1"/>
</dbReference>
<keyword evidence="14" id="KW-0812">Transmembrane</keyword>
<dbReference type="OrthoDB" id="9813151at2"/>
<dbReference type="GO" id="GO:0000155">
    <property type="term" value="F:phosphorelay sensor kinase activity"/>
    <property type="evidence" value="ECO:0007669"/>
    <property type="project" value="InterPro"/>
</dbReference>
<dbReference type="InterPro" id="IPR004358">
    <property type="entry name" value="Sig_transdc_His_kin-like_C"/>
</dbReference>
<dbReference type="Pfam" id="PF02518">
    <property type="entry name" value="HATPase_c"/>
    <property type="match status" value="1"/>
</dbReference>
<dbReference type="SUPFAM" id="SSF158472">
    <property type="entry name" value="HAMP domain-like"/>
    <property type="match status" value="1"/>
</dbReference>
<dbReference type="InterPro" id="IPR029016">
    <property type="entry name" value="GAF-like_dom_sf"/>
</dbReference>
<reference evidence="18 19" key="1">
    <citation type="submission" date="2018-08" db="EMBL/GenBank/DDBJ databases">
        <title>Lysinibacillus sp. YLB-03 draft genome sequence.</title>
        <authorList>
            <person name="Yu L."/>
        </authorList>
    </citation>
    <scope>NUCLEOTIDE SEQUENCE [LARGE SCALE GENOMIC DNA]</scope>
    <source>
        <strain evidence="18 19">YLB-03</strain>
    </source>
</reference>
<comment type="subcellular location">
    <subcellularLocation>
        <location evidence="2">Cell membrane</location>
        <topology evidence="2">Multi-pass membrane protein</topology>
    </subcellularLocation>
</comment>
<evidence type="ECO:0000256" key="5">
    <source>
        <dbReference type="ARBA" id="ARBA00022553"/>
    </source>
</evidence>
<dbReference type="InterPro" id="IPR035965">
    <property type="entry name" value="PAS-like_dom_sf"/>
</dbReference>
<evidence type="ECO:0000259" key="15">
    <source>
        <dbReference type="PROSITE" id="PS50109"/>
    </source>
</evidence>
<dbReference type="SMART" id="SM00448">
    <property type="entry name" value="REC"/>
    <property type="match status" value="1"/>
</dbReference>
<evidence type="ECO:0000256" key="12">
    <source>
        <dbReference type="PROSITE-ProRule" id="PRU00169"/>
    </source>
</evidence>
<name>A0A396SU04_9BACL</name>
<evidence type="ECO:0000256" key="9">
    <source>
        <dbReference type="ARBA" id="ARBA00022840"/>
    </source>
</evidence>
<dbReference type="PANTHER" id="PTHR43547">
    <property type="entry name" value="TWO-COMPONENT HISTIDINE KINASE"/>
    <property type="match status" value="1"/>
</dbReference>
<dbReference type="AlphaFoldDB" id="A0A396SU04"/>
<dbReference type="PROSITE" id="PS50885">
    <property type="entry name" value="HAMP"/>
    <property type="match status" value="1"/>
</dbReference>
<dbReference type="InterPro" id="IPR003661">
    <property type="entry name" value="HisK_dim/P_dom"/>
</dbReference>
<evidence type="ECO:0000313" key="19">
    <source>
        <dbReference type="Proteomes" id="UP000265692"/>
    </source>
</evidence>
<evidence type="ECO:0000259" key="17">
    <source>
        <dbReference type="PROSITE" id="PS50885"/>
    </source>
</evidence>
<keyword evidence="9" id="KW-0067">ATP-binding</keyword>
<dbReference type="PROSITE" id="PS51257">
    <property type="entry name" value="PROKAR_LIPOPROTEIN"/>
    <property type="match status" value="1"/>
</dbReference>
<dbReference type="GO" id="GO:0005886">
    <property type="term" value="C:plasma membrane"/>
    <property type="evidence" value="ECO:0007669"/>
    <property type="project" value="UniProtKB-SubCell"/>
</dbReference>
<proteinExistence type="predicted"/>
<dbReference type="SMART" id="SM00388">
    <property type="entry name" value="HisKA"/>
    <property type="match status" value="1"/>
</dbReference>
<feature type="transmembrane region" description="Helical" evidence="14">
    <location>
        <begin position="190"/>
        <end position="210"/>
    </location>
</feature>
<dbReference type="Gene3D" id="6.10.340.10">
    <property type="match status" value="1"/>
</dbReference>
<keyword evidence="14" id="KW-1133">Transmembrane helix</keyword>
<dbReference type="CDD" id="cd00082">
    <property type="entry name" value="HisKA"/>
    <property type="match status" value="1"/>
</dbReference>
<evidence type="ECO:0000256" key="11">
    <source>
        <dbReference type="ARBA" id="ARBA00023136"/>
    </source>
</evidence>
<dbReference type="InterPro" id="IPR005467">
    <property type="entry name" value="His_kinase_dom"/>
</dbReference>
<dbReference type="SMART" id="SM00387">
    <property type="entry name" value="HATPase_c"/>
    <property type="match status" value="1"/>
</dbReference>
<evidence type="ECO:0000256" key="1">
    <source>
        <dbReference type="ARBA" id="ARBA00000085"/>
    </source>
</evidence>
<keyword evidence="11 14" id="KW-0472">Membrane</keyword>
<dbReference type="FunFam" id="1.10.287.130:FF:000001">
    <property type="entry name" value="Two-component sensor histidine kinase"/>
    <property type="match status" value="1"/>
</dbReference>
<evidence type="ECO:0000256" key="4">
    <source>
        <dbReference type="ARBA" id="ARBA00022475"/>
    </source>
</evidence>
<evidence type="ECO:0000256" key="2">
    <source>
        <dbReference type="ARBA" id="ARBA00004651"/>
    </source>
</evidence>
<dbReference type="SUPFAM" id="SSF52172">
    <property type="entry name" value="CheY-like"/>
    <property type="match status" value="1"/>
</dbReference>
<dbReference type="InterPro" id="IPR003660">
    <property type="entry name" value="HAMP_dom"/>
</dbReference>
<dbReference type="Pfam" id="PF00512">
    <property type="entry name" value="HisKA"/>
    <property type="match status" value="1"/>
</dbReference>
<protein>
    <recommendedName>
        <fullName evidence="3">histidine kinase</fullName>
        <ecNumber evidence="3">2.7.13.3</ecNumber>
    </recommendedName>
</protein>
<feature type="domain" description="Histidine kinase" evidence="15">
    <location>
        <begin position="600"/>
        <end position="815"/>
    </location>
</feature>
<evidence type="ECO:0000256" key="6">
    <source>
        <dbReference type="ARBA" id="ARBA00022679"/>
    </source>
</evidence>
<keyword evidence="13" id="KW-0175">Coiled coil</keyword>
<dbReference type="Proteomes" id="UP000265692">
    <property type="component" value="Unassembled WGS sequence"/>
</dbReference>
<keyword evidence="10" id="KW-0902">Two-component regulatory system</keyword>
<dbReference type="EC" id="2.7.13.3" evidence="3"/>
<keyword evidence="8" id="KW-0418">Kinase</keyword>
<dbReference type="Gene3D" id="3.40.50.2300">
    <property type="match status" value="1"/>
</dbReference>
<dbReference type="GO" id="GO:0005524">
    <property type="term" value="F:ATP binding"/>
    <property type="evidence" value="ECO:0007669"/>
    <property type="project" value="UniProtKB-KW"/>
</dbReference>
<dbReference type="PRINTS" id="PR00344">
    <property type="entry name" value="BCTRLSENSOR"/>
</dbReference>
<dbReference type="FunFam" id="3.30.565.10:FF:000006">
    <property type="entry name" value="Sensor histidine kinase WalK"/>
    <property type="match status" value="1"/>
</dbReference>
<dbReference type="Gene3D" id="1.10.287.130">
    <property type="match status" value="1"/>
</dbReference>
<dbReference type="EMBL" id="QWEI01000001">
    <property type="protein sequence ID" value="RHW39971.1"/>
    <property type="molecule type" value="Genomic_DNA"/>
</dbReference>
<evidence type="ECO:0000256" key="8">
    <source>
        <dbReference type="ARBA" id="ARBA00022777"/>
    </source>
</evidence>
<keyword evidence="5 12" id="KW-0597">Phosphoprotein</keyword>
<keyword evidence="7" id="KW-0547">Nucleotide-binding</keyword>
<feature type="domain" description="HAMP" evidence="17">
    <location>
        <begin position="211"/>
        <end position="264"/>
    </location>
</feature>
<feature type="modified residue" description="4-aspartylphosphate" evidence="12">
    <location>
        <position position="883"/>
    </location>
</feature>
<feature type="transmembrane region" description="Helical" evidence="14">
    <location>
        <begin position="15"/>
        <end position="36"/>
    </location>
</feature>
<feature type="coiled-coil region" evidence="13">
    <location>
        <begin position="259"/>
        <end position="304"/>
    </location>
</feature>
<dbReference type="InterPro" id="IPR036097">
    <property type="entry name" value="HisK_dim/P_sf"/>
</dbReference>
<dbReference type="SUPFAM" id="SSF47384">
    <property type="entry name" value="Homodimeric domain of signal transducing histidine kinase"/>
    <property type="match status" value="1"/>
</dbReference>
<dbReference type="InterPro" id="IPR011006">
    <property type="entry name" value="CheY-like_superfamily"/>
</dbReference>
<organism evidence="18 19">
    <name type="scientific">Ureibacillus yapensis</name>
    <dbReference type="NCBI Taxonomy" id="2304605"/>
    <lineage>
        <taxon>Bacteria</taxon>
        <taxon>Bacillati</taxon>
        <taxon>Bacillota</taxon>
        <taxon>Bacilli</taxon>
        <taxon>Bacillales</taxon>
        <taxon>Caryophanaceae</taxon>
        <taxon>Ureibacillus</taxon>
    </lineage>
</organism>
<dbReference type="Pfam" id="PF00072">
    <property type="entry name" value="Response_reg"/>
    <property type="match status" value="1"/>
</dbReference>
<dbReference type="CDD" id="cd00075">
    <property type="entry name" value="HATPase"/>
    <property type="match status" value="1"/>
</dbReference>
<evidence type="ECO:0000259" key="16">
    <source>
        <dbReference type="PROSITE" id="PS50110"/>
    </source>
</evidence>
<keyword evidence="19" id="KW-1185">Reference proteome</keyword>
<dbReference type="InterPro" id="IPR003594">
    <property type="entry name" value="HATPase_dom"/>
</dbReference>
<dbReference type="PROSITE" id="PS50109">
    <property type="entry name" value="HIS_KIN"/>
    <property type="match status" value="1"/>
</dbReference>
<evidence type="ECO:0000313" key="18">
    <source>
        <dbReference type="EMBL" id="RHW39971.1"/>
    </source>
</evidence>
<comment type="caution">
    <text evidence="18">The sequence shown here is derived from an EMBL/GenBank/DDBJ whole genome shotgun (WGS) entry which is preliminary data.</text>
</comment>
<dbReference type="InterPro" id="IPR001789">
    <property type="entry name" value="Sig_transdc_resp-reg_receiver"/>
</dbReference>
<dbReference type="PROSITE" id="PS50110">
    <property type="entry name" value="RESPONSE_REGULATORY"/>
    <property type="match status" value="1"/>
</dbReference>